<keyword evidence="1" id="KW-0732">Signal</keyword>
<gene>
    <name evidence="2" type="ORF">IDJ75_20100</name>
</gene>
<dbReference type="RefSeq" id="WP_191177444.1">
    <property type="nucleotide sequence ID" value="NZ_JACWMW010000007.1"/>
</dbReference>
<evidence type="ECO:0000256" key="1">
    <source>
        <dbReference type="SAM" id="SignalP"/>
    </source>
</evidence>
<organism evidence="2 3">
    <name type="scientific">Mucilaginibacter rigui</name>
    <dbReference type="NCBI Taxonomy" id="534635"/>
    <lineage>
        <taxon>Bacteria</taxon>
        <taxon>Pseudomonadati</taxon>
        <taxon>Bacteroidota</taxon>
        <taxon>Sphingobacteriia</taxon>
        <taxon>Sphingobacteriales</taxon>
        <taxon>Sphingobacteriaceae</taxon>
        <taxon>Mucilaginibacter</taxon>
    </lineage>
</organism>
<name>A0ABR7XAJ5_9SPHI</name>
<evidence type="ECO:0000313" key="2">
    <source>
        <dbReference type="EMBL" id="MBD1387598.1"/>
    </source>
</evidence>
<comment type="caution">
    <text evidence="2">The sequence shown here is derived from an EMBL/GenBank/DDBJ whole genome shotgun (WGS) entry which is preliminary data.</text>
</comment>
<keyword evidence="3" id="KW-1185">Reference proteome</keyword>
<evidence type="ECO:0008006" key="4">
    <source>
        <dbReference type="Google" id="ProtNLM"/>
    </source>
</evidence>
<feature type="signal peptide" evidence="1">
    <location>
        <begin position="1"/>
        <end position="21"/>
    </location>
</feature>
<reference evidence="2 3" key="1">
    <citation type="submission" date="2020-09" db="EMBL/GenBank/DDBJ databases">
        <title>Novel species of Mucilaginibacter isolated from a glacier on the Tibetan Plateau.</title>
        <authorList>
            <person name="Liu Q."/>
            <person name="Xin Y.-H."/>
        </authorList>
    </citation>
    <scope>NUCLEOTIDE SEQUENCE [LARGE SCALE GENOMIC DNA]</scope>
    <source>
        <strain evidence="2 3">CGMCC 1.13878</strain>
    </source>
</reference>
<sequence>MEKIIRTVLLLTLLTGLKASAQTYEVPKDYHFKKHEDYIKYEADIIKAADWLMRTPWGTEPVKTEAANQFILQWAQGTPDVVIELKQAIMDLSDTNPQLGFIYMSQFCKYAIQHKTGFNKALANLAALKAVIEKYNMEPAHKRDNDVEKLIDIDKDGKLEYWINNEFTFN</sequence>
<proteinExistence type="predicted"/>
<feature type="chain" id="PRO_5047130584" description="EF-hand domain-containing protein" evidence="1">
    <location>
        <begin position="22"/>
        <end position="170"/>
    </location>
</feature>
<accession>A0ABR7XAJ5</accession>
<dbReference type="EMBL" id="JACWMW010000007">
    <property type="protein sequence ID" value="MBD1387598.1"/>
    <property type="molecule type" value="Genomic_DNA"/>
</dbReference>
<evidence type="ECO:0000313" key="3">
    <source>
        <dbReference type="Proteomes" id="UP000618754"/>
    </source>
</evidence>
<dbReference type="Proteomes" id="UP000618754">
    <property type="component" value="Unassembled WGS sequence"/>
</dbReference>
<protein>
    <recommendedName>
        <fullName evidence="4">EF-hand domain-containing protein</fullName>
    </recommendedName>
</protein>